<gene>
    <name evidence="2" type="ORF">E2562_036567</name>
</gene>
<comment type="caution">
    <text evidence="2">The sequence shown here is derived from an EMBL/GenBank/DDBJ whole genome shotgun (WGS) entry which is preliminary data.</text>
</comment>
<feature type="coiled-coil region" evidence="1">
    <location>
        <begin position="169"/>
        <end position="196"/>
    </location>
</feature>
<dbReference type="AlphaFoldDB" id="A0A6G1ECQ0"/>
<organism evidence="2 3">
    <name type="scientific">Oryza meyeriana var. granulata</name>
    <dbReference type="NCBI Taxonomy" id="110450"/>
    <lineage>
        <taxon>Eukaryota</taxon>
        <taxon>Viridiplantae</taxon>
        <taxon>Streptophyta</taxon>
        <taxon>Embryophyta</taxon>
        <taxon>Tracheophyta</taxon>
        <taxon>Spermatophyta</taxon>
        <taxon>Magnoliopsida</taxon>
        <taxon>Liliopsida</taxon>
        <taxon>Poales</taxon>
        <taxon>Poaceae</taxon>
        <taxon>BOP clade</taxon>
        <taxon>Oryzoideae</taxon>
        <taxon>Oryzeae</taxon>
        <taxon>Oryzinae</taxon>
        <taxon>Oryza</taxon>
        <taxon>Oryza meyeriana</taxon>
    </lineage>
</organism>
<evidence type="ECO:0000313" key="3">
    <source>
        <dbReference type="Proteomes" id="UP000479710"/>
    </source>
</evidence>
<protein>
    <submittedName>
        <fullName evidence="2">Uncharacterized protein</fullName>
    </submittedName>
</protein>
<reference evidence="2 3" key="1">
    <citation type="submission" date="2019-11" db="EMBL/GenBank/DDBJ databases">
        <title>Whole genome sequence of Oryza granulata.</title>
        <authorList>
            <person name="Li W."/>
        </authorList>
    </citation>
    <scope>NUCLEOTIDE SEQUENCE [LARGE SCALE GENOMIC DNA]</scope>
    <source>
        <strain evidence="3">cv. Menghai</strain>
        <tissue evidence="2">Leaf</tissue>
    </source>
</reference>
<name>A0A6G1ECQ0_9ORYZ</name>
<evidence type="ECO:0000256" key="1">
    <source>
        <dbReference type="SAM" id="Coils"/>
    </source>
</evidence>
<dbReference type="Proteomes" id="UP000479710">
    <property type="component" value="Unassembled WGS sequence"/>
</dbReference>
<dbReference type="EMBL" id="SPHZ02000004">
    <property type="protein sequence ID" value="KAF0922451.1"/>
    <property type="molecule type" value="Genomic_DNA"/>
</dbReference>
<sequence length="218" mass="22997">MVAEEEVTDWTGATGKVTEAARDTLADAAGLLQEDTDAAEILAADLFALLPAPGGALLRIGDASVDAAAKLVAGVLSRAPVLPGAIRASRDLVASVYVFRPPVVGLLQDARFDLRIAIDNNRDELAVEHGDQARLRLSAAVKAAAGAQGVHPLCVTKSPHRGKHMAEAKQFLRTAIDELDEALAALREMRGSVKHEEILVRQWGVEEASASAREARSG</sequence>
<evidence type="ECO:0000313" key="2">
    <source>
        <dbReference type="EMBL" id="KAF0922451.1"/>
    </source>
</evidence>
<keyword evidence="1" id="KW-0175">Coiled coil</keyword>
<accession>A0A6G1ECQ0</accession>
<proteinExistence type="predicted"/>
<keyword evidence="3" id="KW-1185">Reference proteome</keyword>